<protein>
    <submittedName>
        <fullName evidence="2">Uncharacterized protein</fullName>
    </submittedName>
</protein>
<evidence type="ECO:0000313" key="2">
    <source>
        <dbReference type="EMBL" id="QIG79321.1"/>
    </source>
</evidence>
<keyword evidence="1" id="KW-0812">Transmembrane</keyword>
<dbReference type="RefSeq" id="WP_165326322.1">
    <property type="nucleotide sequence ID" value="NZ_CP049109.1"/>
</dbReference>
<keyword evidence="3" id="KW-1185">Reference proteome</keyword>
<dbReference type="Proteomes" id="UP000501568">
    <property type="component" value="Chromosome"/>
</dbReference>
<reference evidence="2 3" key="1">
    <citation type="submission" date="2020-02" db="EMBL/GenBank/DDBJ databases">
        <authorList>
            <person name="Zheng R.K."/>
            <person name="Sun C.M."/>
        </authorList>
    </citation>
    <scope>NUCLEOTIDE SEQUENCE [LARGE SCALE GENOMIC DNA]</scope>
    <source>
        <strain evidence="3">zrk23</strain>
    </source>
</reference>
<accession>A0A6G6Y397</accession>
<evidence type="ECO:0000313" key="3">
    <source>
        <dbReference type="Proteomes" id="UP000501568"/>
    </source>
</evidence>
<proteinExistence type="predicted"/>
<gene>
    <name evidence="2" type="ORF">G5C33_05620</name>
</gene>
<keyword evidence="1" id="KW-1133">Transmembrane helix</keyword>
<dbReference type="KEGG" id="spzr:G5C33_05620"/>
<name>A0A6G6Y397_9SPHN</name>
<feature type="transmembrane region" description="Helical" evidence="1">
    <location>
        <begin position="41"/>
        <end position="59"/>
    </location>
</feature>
<keyword evidence="1" id="KW-0472">Membrane</keyword>
<evidence type="ECO:0000256" key="1">
    <source>
        <dbReference type="SAM" id="Phobius"/>
    </source>
</evidence>
<dbReference type="EMBL" id="CP049109">
    <property type="protein sequence ID" value="QIG79321.1"/>
    <property type="molecule type" value="Genomic_DNA"/>
</dbReference>
<organism evidence="2 3">
    <name type="scientific">Stakelama tenebrarum</name>
    <dbReference type="NCBI Taxonomy" id="2711215"/>
    <lineage>
        <taxon>Bacteria</taxon>
        <taxon>Pseudomonadati</taxon>
        <taxon>Pseudomonadota</taxon>
        <taxon>Alphaproteobacteria</taxon>
        <taxon>Sphingomonadales</taxon>
        <taxon>Sphingomonadaceae</taxon>
        <taxon>Stakelama</taxon>
    </lineage>
</organism>
<dbReference type="AlphaFoldDB" id="A0A6G6Y397"/>
<sequence length="60" mass="6546">MSYEWLAIKDQGAMAMDCDMAQLADFGGETEKREGTALRGILFALPIGIAAWALLLLPFL</sequence>